<organism evidence="1 2">
    <name type="scientific">Catellatospora coxensis</name>
    <dbReference type="NCBI Taxonomy" id="310354"/>
    <lineage>
        <taxon>Bacteria</taxon>
        <taxon>Bacillati</taxon>
        <taxon>Actinomycetota</taxon>
        <taxon>Actinomycetes</taxon>
        <taxon>Micromonosporales</taxon>
        <taxon>Micromonosporaceae</taxon>
        <taxon>Catellatospora</taxon>
    </lineage>
</organism>
<gene>
    <name evidence="1" type="ORF">Cco03nite_72740</name>
</gene>
<evidence type="ECO:0000313" key="2">
    <source>
        <dbReference type="Proteomes" id="UP000630887"/>
    </source>
</evidence>
<name>A0A8J3L383_9ACTN</name>
<reference evidence="1 2" key="1">
    <citation type="submission" date="2021-01" db="EMBL/GenBank/DDBJ databases">
        <title>Whole genome shotgun sequence of Catellatospora coxensis NBRC 107359.</title>
        <authorList>
            <person name="Komaki H."/>
            <person name="Tamura T."/>
        </authorList>
    </citation>
    <scope>NUCLEOTIDE SEQUENCE [LARGE SCALE GENOMIC DNA]</scope>
    <source>
        <strain evidence="1 2">NBRC 107359</strain>
    </source>
</reference>
<sequence length="245" mass="26212">MIDLTGPPSALTEAATDAVDEAARAALAELPGAVALWRAWRTGAEPDATRVLLAEVDLPRAELPRVAARITAAVGGDAAGPLVELLVAGVEPSAYQWQIRRGAALLWAAEVHGPVLIARAFDVVDPVTGPGFDPGHERLAGTERDAVLRYLEDAPVLLSSTERMADVVDPVRGEVVPLDQRTDGAWVWTDCARYYLARHGLAPDPEFLAAIRARDYTLPVVTAIGRHRALAELFRPVEAAPAWSI</sequence>
<dbReference type="Proteomes" id="UP000630887">
    <property type="component" value="Unassembled WGS sequence"/>
</dbReference>
<proteinExistence type="predicted"/>
<keyword evidence="2" id="KW-1185">Reference proteome</keyword>
<comment type="caution">
    <text evidence="1">The sequence shown here is derived from an EMBL/GenBank/DDBJ whole genome shotgun (WGS) entry which is preliminary data.</text>
</comment>
<protein>
    <submittedName>
        <fullName evidence="1">Uncharacterized protein</fullName>
    </submittedName>
</protein>
<dbReference type="EMBL" id="BONI01000093">
    <property type="protein sequence ID" value="GIG10574.1"/>
    <property type="molecule type" value="Genomic_DNA"/>
</dbReference>
<dbReference type="AlphaFoldDB" id="A0A8J3L383"/>
<evidence type="ECO:0000313" key="1">
    <source>
        <dbReference type="EMBL" id="GIG10574.1"/>
    </source>
</evidence>
<accession>A0A8J3L383</accession>